<accession>A0A481YPU2</accession>
<evidence type="ECO:0000313" key="1">
    <source>
        <dbReference type="EMBL" id="QBK85251.1"/>
    </source>
</evidence>
<proteinExistence type="predicted"/>
<gene>
    <name evidence="1" type="ORF">LCIVAC01_00600</name>
</gene>
<reference evidence="1" key="1">
    <citation type="journal article" date="2019" name="MBio">
        <title>Virus Genomes from Deep Sea Sediments Expand the Ocean Megavirome and Support Independent Origins of Viral Gigantism.</title>
        <authorList>
            <person name="Backstrom D."/>
            <person name="Yutin N."/>
            <person name="Jorgensen S.L."/>
            <person name="Dharamshi J."/>
            <person name="Homa F."/>
            <person name="Zaremba-Niedwiedzka K."/>
            <person name="Spang A."/>
            <person name="Wolf Y.I."/>
            <person name="Koonin E.V."/>
            <person name="Ettema T.J."/>
        </authorList>
    </citation>
    <scope>NUCLEOTIDE SEQUENCE</scope>
</reference>
<name>A0A481YPU2_9VIRU</name>
<protein>
    <submittedName>
        <fullName evidence="1">Uncharacterized protein</fullName>
    </submittedName>
</protein>
<dbReference type="EMBL" id="MK500311">
    <property type="protein sequence ID" value="QBK85251.1"/>
    <property type="molecule type" value="Genomic_DNA"/>
</dbReference>
<organism evidence="1">
    <name type="scientific">Iridovirus LCIVAC01</name>
    <dbReference type="NCBI Taxonomy" id="2506607"/>
    <lineage>
        <taxon>Viruses</taxon>
        <taxon>Varidnaviria</taxon>
        <taxon>Bamfordvirae</taxon>
        <taxon>Nucleocytoviricota</taxon>
        <taxon>Megaviricetes</taxon>
        <taxon>Pimascovirales</taxon>
        <taxon>Pimascovirales incertae sedis</taxon>
        <taxon>Iridoviridae</taxon>
    </lineage>
</organism>
<sequence>MSTFKRVYSFCETPPGVIKAVDCGLGGTTEEYSYFHSPIIPDNVFTMEIPDPDIFQVLQPLPINLFQMYNLADSSPGSTITSSGPCLQFIDTVAAGSYKFTVHFSLLNAPATEGSPFVTVAIGSSLGVPYVNPVTGFFEVTSVFLPYKGNDEPNLWIISMAGTVKLPANATTALNIATNFRNSEFLFGTFDVIVERIK</sequence>